<feature type="transmembrane region" description="Helical" evidence="1">
    <location>
        <begin position="59"/>
        <end position="80"/>
    </location>
</feature>
<keyword evidence="3" id="KW-1185">Reference proteome</keyword>
<proteinExistence type="predicted"/>
<reference evidence="2 3" key="1">
    <citation type="journal article" date="2023" name="G3 (Bethesda)">
        <title>A haplotype-resolved chromosome-scale genome for Quercus rubra L. provides insights into the genetics of adaptive traits for red oak species.</title>
        <authorList>
            <person name="Kapoor B."/>
            <person name="Jenkins J."/>
            <person name="Schmutz J."/>
            <person name="Zhebentyayeva T."/>
            <person name="Kuelheim C."/>
            <person name="Coggeshall M."/>
            <person name="Heim C."/>
            <person name="Lasky J.R."/>
            <person name="Leites L."/>
            <person name="Islam-Faridi N."/>
            <person name="Romero-Severson J."/>
            <person name="DeLeo V.L."/>
            <person name="Lucas S.M."/>
            <person name="Lazic D."/>
            <person name="Gailing O."/>
            <person name="Carlson J."/>
            <person name="Staton M."/>
        </authorList>
    </citation>
    <scope>NUCLEOTIDE SEQUENCE [LARGE SCALE GENOMIC DNA]</scope>
    <source>
        <strain evidence="2">Pseudo-F2</strain>
    </source>
</reference>
<keyword evidence="1" id="KW-0472">Membrane</keyword>
<dbReference type="AlphaFoldDB" id="A0AAN7ISZ7"/>
<keyword evidence="1" id="KW-0812">Transmembrane</keyword>
<dbReference type="Proteomes" id="UP001324115">
    <property type="component" value="Unassembled WGS sequence"/>
</dbReference>
<organism evidence="2 3">
    <name type="scientific">Quercus rubra</name>
    <name type="common">Northern red oak</name>
    <name type="synonym">Quercus borealis</name>
    <dbReference type="NCBI Taxonomy" id="3512"/>
    <lineage>
        <taxon>Eukaryota</taxon>
        <taxon>Viridiplantae</taxon>
        <taxon>Streptophyta</taxon>
        <taxon>Embryophyta</taxon>
        <taxon>Tracheophyta</taxon>
        <taxon>Spermatophyta</taxon>
        <taxon>Magnoliopsida</taxon>
        <taxon>eudicotyledons</taxon>
        <taxon>Gunneridae</taxon>
        <taxon>Pentapetalae</taxon>
        <taxon>rosids</taxon>
        <taxon>fabids</taxon>
        <taxon>Fagales</taxon>
        <taxon>Fagaceae</taxon>
        <taxon>Quercus</taxon>
    </lineage>
</organism>
<feature type="transmembrane region" description="Helical" evidence="1">
    <location>
        <begin position="21"/>
        <end position="39"/>
    </location>
</feature>
<name>A0AAN7ISZ7_QUERU</name>
<evidence type="ECO:0000313" key="2">
    <source>
        <dbReference type="EMBL" id="KAK4588399.1"/>
    </source>
</evidence>
<comment type="caution">
    <text evidence="2">The sequence shown here is derived from an EMBL/GenBank/DDBJ whole genome shotgun (WGS) entry which is preliminary data.</text>
</comment>
<evidence type="ECO:0000313" key="3">
    <source>
        <dbReference type="Proteomes" id="UP001324115"/>
    </source>
</evidence>
<accession>A0AAN7ISZ7</accession>
<sequence>MKAVPSESSLQENPHFRSKDVGLLIVCVSSMAVAIFMVLPHEIVDGRPVPALFRDRPTLYGIFLFFDLCAFLGTLGSLLIQHKARIERFCRVIGLAFMLSALVLVHYAIALWSLIYPYPLICFD</sequence>
<dbReference type="EMBL" id="JAXUIC010000005">
    <property type="protein sequence ID" value="KAK4588399.1"/>
    <property type="molecule type" value="Genomic_DNA"/>
</dbReference>
<feature type="transmembrane region" description="Helical" evidence="1">
    <location>
        <begin position="92"/>
        <end position="115"/>
    </location>
</feature>
<gene>
    <name evidence="2" type="ORF">RGQ29_019401</name>
</gene>
<keyword evidence="1" id="KW-1133">Transmembrane helix</keyword>
<protein>
    <submittedName>
        <fullName evidence="2">Uncharacterized protein</fullName>
    </submittedName>
</protein>
<evidence type="ECO:0000256" key="1">
    <source>
        <dbReference type="SAM" id="Phobius"/>
    </source>
</evidence>